<evidence type="ECO:0000256" key="2">
    <source>
        <dbReference type="SAM" id="Phobius"/>
    </source>
</evidence>
<protein>
    <submittedName>
        <fullName evidence="3">Uncharacterized protein</fullName>
    </submittedName>
</protein>
<dbReference type="Pfam" id="PF10164">
    <property type="entry name" value="BRI3"/>
    <property type="match status" value="1"/>
</dbReference>
<keyword evidence="2" id="KW-0812">Transmembrane</keyword>
<dbReference type="AlphaFoldDB" id="A0A067SVP5"/>
<evidence type="ECO:0000256" key="1">
    <source>
        <dbReference type="SAM" id="MobiDB-lite"/>
    </source>
</evidence>
<dbReference type="OrthoDB" id="2564984at2759"/>
<evidence type="ECO:0000313" key="4">
    <source>
        <dbReference type="Proteomes" id="UP000027222"/>
    </source>
</evidence>
<dbReference type="InterPro" id="IPR019317">
    <property type="entry name" value="BRI3"/>
</dbReference>
<reference evidence="4" key="1">
    <citation type="journal article" date="2014" name="Proc. Natl. Acad. Sci. U.S.A.">
        <title>Extensive sampling of basidiomycete genomes demonstrates inadequacy of the white-rot/brown-rot paradigm for wood decay fungi.</title>
        <authorList>
            <person name="Riley R."/>
            <person name="Salamov A.A."/>
            <person name="Brown D.W."/>
            <person name="Nagy L.G."/>
            <person name="Floudas D."/>
            <person name="Held B.W."/>
            <person name="Levasseur A."/>
            <person name="Lombard V."/>
            <person name="Morin E."/>
            <person name="Otillar R."/>
            <person name="Lindquist E.A."/>
            <person name="Sun H."/>
            <person name="LaButti K.M."/>
            <person name="Schmutz J."/>
            <person name="Jabbour D."/>
            <person name="Luo H."/>
            <person name="Baker S.E."/>
            <person name="Pisabarro A.G."/>
            <person name="Walton J.D."/>
            <person name="Blanchette R.A."/>
            <person name="Henrissat B."/>
            <person name="Martin F."/>
            <person name="Cullen D."/>
            <person name="Hibbett D.S."/>
            <person name="Grigoriev I.V."/>
        </authorList>
    </citation>
    <scope>NUCLEOTIDE SEQUENCE [LARGE SCALE GENOMIC DNA]</scope>
    <source>
        <strain evidence="4">CBS 339.88</strain>
    </source>
</reference>
<dbReference type="HOGENOM" id="CLU_121057_0_0_1"/>
<feature type="compositionally biased region" description="Polar residues" evidence="1">
    <location>
        <begin position="1"/>
        <end position="12"/>
    </location>
</feature>
<feature type="transmembrane region" description="Helical" evidence="2">
    <location>
        <begin position="119"/>
        <end position="140"/>
    </location>
</feature>
<keyword evidence="4" id="KW-1185">Reference proteome</keyword>
<evidence type="ECO:0000313" key="3">
    <source>
        <dbReference type="EMBL" id="KDR74975.1"/>
    </source>
</evidence>
<proteinExistence type="predicted"/>
<dbReference type="EMBL" id="KL142381">
    <property type="protein sequence ID" value="KDR74975.1"/>
    <property type="molecule type" value="Genomic_DNA"/>
</dbReference>
<feature type="region of interest" description="Disordered" evidence="1">
    <location>
        <begin position="1"/>
        <end position="72"/>
    </location>
</feature>
<sequence>MIVNSSSNNNMKAPTVGAPTPQDNPPSYDFATESGSPYAQNDGPKPNVLADSKADTKPSLVHHNAAGPSTTVQPMYTSPPTVYSYMNPRTGEHIASLLPPDHPEMICLQAGSHVPHTQYGLLGILAAVFWFPLGIGLCLLDRRVRCTRCGLTIDNGVCG</sequence>
<gene>
    <name evidence="3" type="ORF">GALMADRAFT_518565</name>
</gene>
<keyword evidence="2" id="KW-1133">Transmembrane helix</keyword>
<organism evidence="3 4">
    <name type="scientific">Galerina marginata (strain CBS 339.88)</name>
    <dbReference type="NCBI Taxonomy" id="685588"/>
    <lineage>
        <taxon>Eukaryota</taxon>
        <taxon>Fungi</taxon>
        <taxon>Dikarya</taxon>
        <taxon>Basidiomycota</taxon>
        <taxon>Agaricomycotina</taxon>
        <taxon>Agaricomycetes</taxon>
        <taxon>Agaricomycetidae</taxon>
        <taxon>Agaricales</taxon>
        <taxon>Agaricineae</taxon>
        <taxon>Strophariaceae</taxon>
        <taxon>Galerina</taxon>
    </lineage>
</organism>
<accession>A0A067SVP5</accession>
<dbReference type="STRING" id="685588.A0A067SVP5"/>
<dbReference type="Proteomes" id="UP000027222">
    <property type="component" value="Unassembled WGS sequence"/>
</dbReference>
<keyword evidence="2" id="KW-0472">Membrane</keyword>
<name>A0A067SVP5_GALM3</name>